<keyword evidence="2" id="KW-1185">Reference proteome</keyword>
<sequence>MEESMKNEISLKIMKNVAETVFNKLEEQISLEELENAELLNLTEYFYINESAINLNISNIIDFQSSIFHSNKIYLNNKKGEFDKSESSDEDDKYNVNVIITSKLKRVQF</sequence>
<dbReference type="OrthoDB" id="2446120at2759"/>
<protein>
    <submittedName>
        <fullName evidence="1">10394_t:CDS:1</fullName>
    </submittedName>
</protein>
<gene>
    <name evidence="1" type="ORF">FCALED_LOCUS6832</name>
</gene>
<dbReference type="EMBL" id="CAJVPQ010001698">
    <property type="protein sequence ID" value="CAG8565661.1"/>
    <property type="molecule type" value="Genomic_DNA"/>
</dbReference>
<name>A0A9N9BEY8_9GLOM</name>
<evidence type="ECO:0000313" key="1">
    <source>
        <dbReference type="EMBL" id="CAG8565661.1"/>
    </source>
</evidence>
<proteinExistence type="predicted"/>
<dbReference type="AlphaFoldDB" id="A0A9N9BEY8"/>
<accession>A0A9N9BEY8</accession>
<comment type="caution">
    <text evidence="1">The sequence shown here is derived from an EMBL/GenBank/DDBJ whole genome shotgun (WGS) entry which is preliminary data.</text>
</comment>
<organism evidence="1 2">
    <name type="scientific">Funneliformis caledonium</name>
    <dbReference type="NCBI Taxonomy" id="1117310"/>
    <lineage>
        <taxon>Eukaryota</taxon>
        <taxon>Fungi</taxon>
        <taxon>Fungi incertae sedis</taxon>
        <taxon>Mucoromycota</taxon>
        <taxon>Glomeromycotina</taxon>
        <taxon>Glomeromycetes</taxon>
        <taxon>Glomerales</taxon>
        <taxon>Glomeraceae</taxon>
        <taxon>Funneliformis</taxon>
    </lineage>
</organism>
<reference evidence="1" key="1">
    <citation type="submission" date="2021-06" db="EMBL/GenBank/DDBJ databases">
        <authorList>
            <person name="Kallberg Y."/>
            <person name="Tangrot J."/>
            <person name="Rosling A."/>
        </authorList>
    </citation>
    <scope>NUCLEOTIDE SEQUENCE</scope>
    <source>
        <strain evidence="1">UK204</strain>
    </source>
</reference>
<evidence type="ECO:0000313" key="2">
    <source>
        <dbReference type="Proteomes" id="UP000789570"/>
    </source>
</evidence>
<dbReference type="Proteomes" id="UP000789570">
    <property type="component" value="Unassembled WGS sequence"/>
</dbReference>